<feature type="domain" description="ATPase AAA-type core" evidence="1">
    <location>
        <begin position="26"/>
        <end position="315"/>
    </location>
</feature>
<dbReference type="Gene3D" id="3.40.50.300">
    <property type="entry name" value="P-loop containing nucleotide triphosphate hydrolases"/>
    <property type="match status" value="2"/>
</dbReference>
<dbReference type="GO" id="GO:0005524">
    <property type="term" value="F:ATP binding"/>
    <property type="evidence" value="ECO:0007669"/>
    <property type="project" value="InterPro"/>
</dbReference>
<proteinExistence type="predicted"/>
<dbReference type="GO" id="GO:0016887">
    <property type="term" value="F:ATP hydrolysis activity"/>
    <property type="evidence" value="ECO:0007669"/>
    <property type="project" value="InterPro"/>
</dbReference>
<reference evidence="2 3" key="1">
    <citation type="submission" date="2015-09" db="EMBL/GenBank/DDBJ databases">
        <authorList>
            <consortium name="Pathogen Informatics"/>
        </authorList>
    </citation>
    <scope>NUCLEOTIDE SEQUENCE [LARGE SCALE GENOMIC DNA]</scope>
    <source>
        <strain evidence="2 3">2789STDY5608835</strain>
    </source>
</reference>
<evidence type="ECO:0000313" key="3">
    <source>
        <dbReference type="Proteomes" id="UP000095395"/>
    </source>
</evidence>
<dbReference type="PANTHER" id="PTHR43581">
    <property type="entry name" value="ATP/GTP PHOSPHATASE"/>
    <property type="match status" value="1"/>
</dbReference>
<evidence type="ECO:0000259" key="1">
    <source>
        <dbReference type="Pfam" id="PF13304"/>
    </source>
</evidence>
<sequence length="374" mass="42626">MANITSIEINQFRGIKQLTVSDFSNINLIVGDNNSGKTTFLEAIQLLFAKAQLSSVKNIIRQRTVLNIHDNSFYTSFIKMFNVEQNEDLLDLDIYAESNNGPIEFEMTGREKNISGEEALQISTMSSRQKTYYRKSTTFIPETVKLFTGSIISQNGKKTIEKNVRFTSLDNTMVGPVTKREVQYISSFGHLRYDLLQNIVDNPEYKKLAISILKKFDESIVDICYTKADDESFVESIITENGVNMPFSVYGDGIKKILYILNKLFDATDSILLIDEIETGLHKKYYDKLFPVVFELAKKLNVQLFIATHSMEAIDAILEYGKYENDINSKDPIKVITLKKIDSNDGKGSNIAARNVTGKYVYENRKAFEFEVRL</sequence>
<protein>
    <submittedName>
        <fullName evidence="2">Recombination protein F</fullName>
    </submittedName>
</protein>
<name>A0A173ZIC1_9FIRM</name>
<dbReference type="SUPFAM" id="SSF52540">
    <property type="entry name" value="P-loop containing nucleoside triphosphate hydrolases"/>
    <property type="match status" value="1"/>
</dbReference>
<evidence type="ECO:0000313" key="2">
    <source>
        <dbReference type="EMBL" id="CUN75513.1"/>
    </source>
</evidence>
<dbReference type="AlphaFoldDB" id="A0A173ZIC1"/>
<dbReference type="Proteomes" id="UP000095395">
    <property type="component" value="Unassembled WGS sequence"/>
</dbReference>
<dbReference type="RefSeq" id="WP_055301796.1">
    <property type="nucleotide sequence ID" value="NZ_CYYR01000007.1"/>
</dbReference>
<dbReference type="InterPro" id="IPR003959">
    <property type="entry name" value="ATPase_AAA_core"/>
</dbReference>
<dbReference type="EMBL" id="CYYR01000007">
    <property type="protein sequence ID" value="CUN75513.1"/>
    <property type="molecule type" value="Genomic_DNA"/>
</dbReference>
<dbReference type="InterPro" id="IPR051396">
    <property type="entry name" value="Bact_Antivir_Def_Nuclease"/>
</dbReference>
<accession>A0A173ZIC1</accession>
<gene>
    <name evidence="2" type="ORF">ERS852392_01275</name>
</gene>
<dbReference type="PANTHER" id="PTHR43581:SF4">
    <property type="entry name" value="ATP_GTP PHOSPHATASE"/>
    <property type="match status" value="1"/>
</dbReference>
<dbReference type="Pfam" id="PF13304">
    <property type="entry name" value="AAA_21"/>
    <property type="match status" value="1"/>
</dbReference>
<organism evidence="2 3">
    <name type="scientific">Roseburia inulinivorans</name>
    <dbReference type="NCBI Taxonomy" id="360807"/>
    <lineage>
        <taxon>Bacteria</taxon>
        <taxon>Bacillati</taxon>
        <taxon>Bacillota</taxon>
        <taxon>Clostridia</taxon>
        <taxon>Lachnospirales</taxon>
        <taxon>Lachnospiraceae</taxon>
        <taxon>Roseburia</taxon>
    </lineage>
</organism>
<dbReference type="InterPro" id="IPR027417">
    <property type="entry name" value="P-loop_NTPase"/>
</dbReference>